<sequence>MDKNEMEKRVIENYQQDENMMVLIYAQWCINNDLDPVAVYEQAYPGQAKNNTLTEALELTVPKKESDDIPDQTVLQVLQLFGNDDLAFVVQGLIEDGDR</sequence>
<dbReference type="Proteomes" id="UP000216498">
    <property type="component" value="Unassembled WGS sequence"/>
</dbReference>
<evidence type="ECO:0000313" key="2">
    <source>
        <dbReference type="Proteomes" id="UP000216498"/>
    </source>
</evidence>
<reference evidence="1 2" key="1">
    <citation type="submission" date="2017-08" db="EMBL/GenBank/DDBJ databases">
        <title>Virgibacillus indicus sp. nov. and Virgibacillus profoundi sp. nov, two moderately halophilic bacteria isolated from marine sediment by using the Microfluidic Streak Plate.</title>
        <authorList>
            <person name="Xu B."/>
            <person name="Hu B."/>
            <person name="Wang J."/>
            <person name="Zhu Y."/>
            <person name="Huang L."/>
            <person name="Du W."/>
            <person name="Huang Y."/>
        </authorList>
    </citation>
    <scope>NUCLEOTIDE SEQUENCE [LARGE SCALE GENOMIC DNA]</scope>
    <source>
        <strain evidence="1 2">IO3-P2-C2</strain>
    </source>
</reference>
<dbReference type="EMBL" id="NPMS01000003">
    <property type="protein sequence ID" value="OZU89135.1"/>
    <property type="molecule type" value="Genomic_DNA"/>
</dbReference>
<accession>A0A265NBH0</accession>
<comment type="caution">
    <text evidence="1">The sequence shown here is derived from an EMBL/GenBank/DDBJ whole genome shotgun (WGS) entry which is preliminary data.</text>
</comment>
<gene>
    <name evidence="1" type="ORF">CIL03_08995</name>
</gene>
<organism evidence="1 2">
    <name type="scientific">Virgibacillus indicus</name>
    <dbReference type="NCBI Taxonomy" id="2024554"/>
    <lineage>
        <taxon>Bacteria</taxon>
        <taxon>Bacillati</taxon>
        <taxon>Bacillota</taxon>
        <taxon>Bacilli</taxon>
        <taxon>Bacillales</taxon>
        <taxon>Bacillaceae</taxon>
        <taxon>Virgibacillus</taxon>
    </lineage>
</organism>
<evidence type="ECO:0000313" key="1">
    <source>
        <dbReference type="EMBL" id="OZU89135.1"/>
    </source>
</evidence>
<dbReference type="AlphaFoldDB" id="A0A265NBH0"/>
<dbReference type="RefSeq" id="WP_094885520.1">
    <property type="nucleotide sequence ID" value="NZ_NPMS01000003.1"/>
</dbReference>
<dbReference type="OrthoDB" id="2678957at2"/>
<proteinExistence type="predicted"/>
<keyword evidence="2" id="KW-1185">Reference proteome</keyword>
<name>A0A265NBH0_9BACI</name>
<protein>
    <submittedName>
        <fullName evidence="1">Uncharacterized protein</fullName>
    </submittedName>
</protein>